<evidence type="ECO:0000313" key="1">
    <source>
        <dbReference type="EMBL" id="CAH3166935.1"/>
    </source>
</evidence>
<proteinExistence type="predicted"/>
<reference evidence="1 2" key="1">
    <citation type="submission" date="2022-05" db="EMBL/GenBank/DDBJ databases">
        <authorList>
            <consortium name="Genoscope - CEA"/>
            <person name="William W."/>
        </authorList>
    </citation>
    <scope>NUCLEOTIDE SEQUENCE [LARGE SCALE GENOMIC DNA]</scope>
</reference>
<dbReference type="EMBL" id="CALNXK010000139">
    <property type="protein sequence ID" value="CAH3166935.1"/>
    <property type="molecule type" value="Genomic_DNA"/>
</dbReference>
<gene>
    <name evidence="1" type="ORF">PLOB_00007934</name>
</gene>
<accession>A0ABN8QLM5</accession>
<comment type="caution">
    <text evidence="1">The sequence shown here is derived from an EMBL/GenBank/DDBJ whole genome shotgun (WGS) entry which is preliminary data.</text>
</comment>
<feature type="non-terminal residue" evidence="1">
    <location>
        <position position="152"/>
    </location>
</feature>
<evidence type="ECO:0000313" key="2">
    <source>
        <dbReference type="Proteomes" id="UP001159405"/>
    </source>
</evidence>
<name>A0ABN8QLM5_9CNID</name>
<keyword evidence="2" id="KW-1185">Reference proteome</keyword>
<dbReference type="Proteomes" id="UP001159405">
    <property type="component" value="Unassembled WGS sequence"/>
</dbReference>
<sequence>MGDCADDIIKMLSINEATPSLDKVKTALNGYFAANRNVIVEQAWFNRRRQNPSESTLKYRQSKLTELIYVVHNQKCSLLSRRACVELGLVRHANKDVEEVNSGLTHFQAKFPALFSQLNGKHQVMADKLSRAPVNLPGLEDKLLVEEVEAFL</sequence>
<protein>
    <submittedName>
        <fullName evidence="1">Uncharacterized protein</fullName>
    </submittedName>
</protein>
<organism evidence="1 2">
    <name type="scientific">Porites lobata</name>
    <dbReference type="NCBI Taxonomy" id="104759"/>
    <lineage>
        <taxon>Eukaryota</taxon>
        <taxon>Metazoa</taxon>
        <taxon>Cnidaria</taxon>
        <taxon>Anthozoa</taxon>
        <taxon>Hexacorallia</taxon>
        <taxon>Scleractinia</taxon>
        <taxon>Fungiina</taxon>
        <taxon>Poritidae</taxon>
        <taxon>Porites</taxon>
    </lineage>
</organism>